<dbReference type="Proteomes" id="UP000184389">
    <property type="component" value="Unassembled WGS sequence"/>
</dbReference>
<evidence type="ECO:0000313" key="2">
    <source>
        <dbReference type="Proteomes" id="UP000184389"/>
    </source>
</evidence>
<protein>
    <submittedName>
        <fullName evidence="1">Uncharacterized protein</fullName>
    </submittedName>
</protein>
<reference evidence="1 2" key="1">
    <citation type="submission" date="2016-11" db="EMBL/GenBank/DDBJ databases">
        <authorList>
            <person name="Jaros S."/>
            <person name="Januszkiewicz K."/>
            <person name="Wedrychowicz H."/>
        </authorList>
    </citation>
    <scope>NUCLEOTIDE SEQUENCE [LARGE SCALE GENOMIC DNA]</scope>
    <source>
        <strain evidence="1 2">DSM 13106</strain>
    </source>
</reference>
<dbReference type="RefSeq" id="WP_158281626.1">
    <property type="nucleotide sequence ID" value="NZ_FQXR01000002.1"/>
</dbReference>
<accession>A0A1M5T7M1</accession>
<sequence>MKEKDKEKKEVVDKNFFNAMSYELAGEIGILDNEDMKHNKKLKIF</sequence>
<keyword evidence="2" id="KW-1185">Reference proteome</keyword>
<dbReference type="AlphaFoldDB" id="A0A1M5T7M1"/>
<organism evidence="1 2">
    <name type="scientific">Sporanaerobacter acetigenes DSM 13106</name>
    <dbReference type="NCBI Taxonomy" id="1123281"/>
    <lineage>
        <taxon>Bacteria</taxon>
        <taxon>Bacillati</taxon>
        <taxon>Bacillota</taxon>
        <taxon>Tissierellia</taxon>
        <taxon>Tissierellales</taxon>
        <taxon>Sporanaerobacteraceae</taxon>
        <taxon>Sporanaerobacter</taxon>
    </lineage>
</organism>
<name>A0A1M5T7M1_9FIRM</name>
<dbReference type="EMBL" id="FQXR01000002">
    <property type="protein sequence ID" value="SHH46777.1"/>
    <property type="molecule type" value="Genomic_DNA"/>
</dbReference>
<dbReference type="STRING" id="1123281.SAMN02745180_00395"/>
<evidence type="ECO:0000313" key="1">
    <source>
        <dbReference type="EMBL" id="SHH46777.1"/>
    </source>
</evidence>
<gene>
    <name evidence="1" type="ORF">SAMN02745180_00395</name>
</gene>
<proteinExistence type="predicted"/>